<name>A0A9D1K5Y8_9FIRM</name>
<dbReference type="EC" id="3.4.21.116" evidence="4"/>
<dbReference type="Gene3D" id="2.30.42.10">
    <property type="match status" value="1"/>
</dbReference>
<reference evidence="4" key="2">
    <citation type="journal article" date="2021" name="PeerJ">
        <title>Extensive microbial diversity within the chicken gut microbiome revealed by metagenomics and culture.</title>
        <authorList>
            <person name="Gilroy R."/>
            <person name="Ravi A."/>
            <person name="Getino M."/>
            <person name="Pursley I."/>
            <person name="Horton D.L."/>
            <person name="Alikhan N.F."/>
            <person name="Baker D."/>
            <person name="Gharbi K."/>
            <person name="Hall N."/>
            <person name="Watson M."/>
            <person name="Adriaenssens E.M."/>
            <person name="Foster-Nyarko E."/>
            <person name="Jarju S."/>
            <person name="Secka A."/>
            <person name="Antonio M."/>
            <person name="Oren A."/>
            <person name="Chaudhuri R.R."/>
            <person name="La Ragione R."/>
            <person name="Hildebrand F."/>
            <person name="Pallen M.J."/>
        </authorList>
    </citation>
    <scope>NUCLEOTIDE SEQUENCE</scope>
    <source>
        <strain evidence="4">13766</strain>
    </source>
</reference>
<dbReference type="InterPro" id="IPR008763">
    <property type="entry name" value="Peptidase_S55"/>
</dbReference>
<evidence type="ECO:0000259" key="2">
    <source>
        <dbReference type="PROSITE" id="PS50106"/>
    </source>
</evidence>
<dbReference type="Pfam" id="PF17820">
    <property type="entry name" value="PDZ_6"/>
    <property type="match status" value="1"/>
</dbReference>
<sequence length="332" mass="34911">MMKRRFFLPILALAIALSGATARAEDIYVVPGGQSVGVAVATEGLVVIGNSDLGNVPSPARLAGLRAGDRLIALDGETITSAEHLQYLLDGKDRATITVDRDGQSLEVDVAPIKDGRDGVNRLGVWVRDSAAGVGTLSFYDPQSLRYGALGHAITDVDTGTILSVDRGLLYGAQVVDVRRGETGEPGELIGQFQISGEAAGDIEKNTAFGVFGLLEAAMEGGLYGAVPLAEPENVKTGSAQLLTTLDGGGVRAYDCEITRCARQDEPETRGLTIKITDEELLETTGGIAQGMSGSPILQDGKLVGVVTHVYIGDPQQGYAVYARWMYDQMAA</sequence>
<dbReference type="SUPFAM" id="SSF50494">
    <property type="entry name" value="Trypsin-like serine proteases"/>
    <property type="match status" value="1"/>
</dbReference>
<dbReference type="Pfam" id="PF05580">
    <property type="entry name" value="Peptidase_S55"/>
    <property type="match status" value="1"/>
</dbReference>
<gene>
    <name evidence="4" type="primary">spoIVB</name>
    <name evidence="4" type="ORF">IAA84_07385</name>
</gene>
<feature type="domain" description="PDZ" evidence="2">
    <location>
        <begin position="33"/>
        <end position="103"/>
    </location>
</feature>
<dbReference type="PROSITE" id="PS51494">
    <property type="entry name" value="SPOIVB"/>
    <property type="match status" value="1"/>
</dbReference>
<dbReference type="EMBL" id="DVJN01000148">
    <property type="protein sequence ID" value="HIS92816.1"/>
    <property type="molecule type" value="Genomic_DNA"/>
</dbReference>
<dbReference type="SUPFAM" id="SSF50156">
    <property type="entry name" value="PDZ domain-like"/>
    <property type="match status" value="1"/>
</dbReference>
<reference evidence="4" key="1">
    <citation type="submission" date="2020-10" db="EMBL/GenBank/DDBJ databases">
        <authorList>
            <person name="Gilroy R."/>
        </authorList>
    </citation>
    <scope>NUCLEOTIDE SEQUENCE</scope>
    <source>
        <strain evidence="4">13766</strain>
    </source>
</reference>
<evidence type="ECO:0000313" key="4">
    <source>
        <dbReference type="EMBL" id="HIS92816.1"/>
    </source>
</evidence>
<dbReference type="GO" id="GO:0016787">
    <property type="term" value="F:hydrolase activity"/>
    <property type="evidence" value="ECO:0007669"/>
    <property type="project" value="UniProtKB-KW"/>
</dbReference>
<keyword evidence="1" id="KW-0732">Signal</keyword>
<dbReference type="SMART" id="SM00228">
    <property type="entry name" value="PDZ"/>
    <property type="match status" value="1"/>
</dbReference>
<keyword evidence="4" id="KW-0378">Hydrolase</keyword>
<accession>A0A9D1K5Y8</accession>
<dbReference type="InterPro" id="IPR041489">
    <property type="entry name" value="PDZ_6"/>
</dbReference>
<dbReference type="InterPro" id="IPR009003">
    <property type="entry name" value="Peptidase_S1_PA"/>
</dbReference>
<feature type="chain" id="PRO_5038843702" evidence="1">
    <location>
        <begin position="25"/>
        <end position="332"/>
    </location>
</feature>
<protein>
    <submittedName>
        <fullName evidence="4">SpoIVB peptidase</fullName>
        <ecNumber evidence="4">3.4.21.116</ecNumber>
    </submittedName>
</protein>
<evidence type="ECO:0000313" key="5">
    <source>
        <dbReference type="Proteomes" id="UP000824140"/>
    </source>
</evidence>
<evidence type="ECO:0000259" key="3">
    <source>
        <dbReference type="PROSITE" id="PS51494"/>
    </source>
</evidence>
<comment type="caution">
    <text evidence="4">The sequence shown here is derived from an EMBL/GenBank/DDBJ whole genome shotgun (WGS) entry which is preliminary data.</text>
</comment>
<dbReference type="PROSITE" id="PS50106">
    <property type="entry name" value="PDZ"/>
    <property type="match status" value="1"/>
</dbReference>
<feature type="signal peptide" evidence="1">
    <location>
        <begin position="1"/>
        <end position="24"/>
    </location>
</feature>
<dbReference type="AlphaFoldDB" id="A0A9D1K5Y8"/>
<proteinExistence type="predicted"/>
<evidence type="ECO:0000256" key="1">
    <source>
        <dbReference type="SAM" id="SignalP"/>
    </source>
</evidence>
<dbReference type="InterPro" id="IPR036034">
    <property type="entry name" value="PDZ_sf"/>
</dbReference>
<feature type="domain" description="Peptidase S55" evidence="3">
    <location>
        <begin position="104"/>
        <end position="332"/>
    </location>
</feature>
<organism evidence="4 5">
    <name type="scientific">Candidatus Alectryocaccomicrobium excrementavium</name>
    <dbReference type="NCBI Taxonomy" id="2840668"/>
    <lineage>
        <taxon>Bacteria</taxon>
        <taxon>Bacillati</taxon>
        <taxon>Bacillota</taxon>
        <taxon>Clostridia</taxon>
        <taxon>Candidatus Alectryocaccomicrobium</taxon>
    </lineage>
</organism>
<dbReference type="Proteomes" id="UP000824140">
    <property type="component" value="Unassembled WGS sequence"/>
</dbReference>
<dbReference type="NCBIfam" id="TIGR02860">
    <property type="entry name" value="spore_IV_B"/>
    <property type="match status" value="1"/>
</dbReference>
<dbReference type="InterPro" id="IPR014219">
    <property type="entry name" value="SpoIVB"/>
</dbReference>
<dbReference type="InterPro" id="IPR001478">
    <property type="entry name" value="PDZ"/>
</dbReference>